<dbReference type="InterPro" id="IPR006156">
    <property type="entry name" value="Dihydroneopterin_aldolase"/>
</dbReference>
<dbReference type="GO" id="GO:0046654">
    <property type="term" value="P:tetrahydrofolate biosynthetic process"/>
    <property type="evidence" value="ECO:0007669"/>
    <property type="project" value="UniProtKB-UniRule"/>
</dbReference>
<keyword evidence="4 6" id="KW-0289">Folate biosynthesis</keyword>
<evidence type="ECO:0000313" key="8">
    <source>
        <dbReference type="EMBL" id="URW79634.1"/>
    </source>
</evidence>
<dbReference type="PANTHER" id="PTHR42844">
    <property type="entry name" value="DIHYDRONEOPTERIN ALDOLASE 1-RELATED"/>
    <property type="match status" value="1"/>
</dbReference>
<comment type="pathway">
    <text evidence="2 6">Cofactor biosynthesis; tetrahydrofolate biosynthesis; 2-amino-4-hydroxy-6-hydroxymethyl-7,8-dihydropteridine diphosphate from 7,8-dihydroneopterin triphosphate: step 3/4.</text>
</comment>
<evidence type="ECO:0000256" key="2">
    <source>
        <dbReference type="ARBA" id="ARBA00005013"/>
    </source>
</evidence>
<keyword evidence="5 6" id="KW-0456">Lyase</keyword>
<dbReference type="GO" id="GO:0046656">
    <property type="term" value="P:folic acid biosynthetic process"/>
    <property type="evidence" value="ECO:0007669"/>
    <property type="project" value="UniProtKB-UniRule"/>
</dbReference>
<name>A0A9J6ZNZ8_9BACT</name>
<organism evidence="8 9">
    <name type="scientific">Xiashengella succiniciproducens</name>
    <dbReference type="NCBI Taxonomy" id="2949635"/>
    <lineage>
        <taxon>Bacteria</taxon>
        <taxon>Pseudomonadati</taxon>
        <taxon>Bacteroidota</taxon>
        <taxon>Bacteroidia</taxon>
        <taxon>Marinilabiliales</taxon>
        <taxon>Marinilabiliaceae</taxon>
        <taxon>Xiashengella</taxon>
    </lineage>
</organism>
<evidence type="ECO:0000256" key="5">
    <source>
        <dbReference type="ARBA" id="ARBA00023239"/>
    </source>
</evidence>
<proteinExistence type="inferred from homology"/>
<reference evidence="8" key="1">
    <citation type="submission" date="2022-05" db="EMBL/GenBank/DDBJ databases">
        <authorList>
            <person name="Sun X."/>
        </authorList>
    </citation>
    <scope>NUCLEOTIDE SEQUENCE</scope>
    <source>
        <strain evidence="8">Ai-910</strain>
    </source>
</reference>
<protein>
    <recommendedName>
        <fullName evidence="6">7,8-dihydroneopterin aldolase</fullName>
        <ecNumber evidence="6">4.1.2.25</ecNumber>
    </recommendedName>
</protein>
<evidence type="ECO:0000256" key="1">
    <source>
        <dbReference type="ARBA" id="ARBA00001353"/>
    </source>
</evidence>
<evidence type="ECO:0000256" key="4">
    <source>
        <dbReference type="ARBA" id="ARBA00022909"/>
    </source>
</evidence>
<keyword evidence="9" id="KW-1185">Reference proteome</keyword>
<comment type="similarity">
    <text evidence="3 6">Belongs to the DHNA family.</text>
</comment>
<dbReference type="InterPro" id="IPR006157">
    <property type="entry name" value="FolB_dom"/>
</dbReference>
<dbReference type="SUPFAM" id="SSF55620">
    <property type="entry name" value="Tetrahydrobiopterin biosynthesis enzymes-like"/>
    <property type="match status" value="1"/>
</dbReference>
<comment type="function">
    <text evidence="6">Catalyzes the conversion of 7,8-dihydroneopterin to 6-hydroxymethyl-7,8-dihydropterin.</text>
</comment>
<dbReference type="NCBIfam" id="TIGR00526">
    <property type="entry name" value="folB_dom"/>
    <property type="match status" value="1"/>
</dbReference>
<dbReference type="EMBL" id="CP098400">
    <property type="protein sequence ID" value="URW79634.1"/>
    <property type="molecule type" value="Genomic_DNA"/>
</dbReference>
<evidence type="ECO:0000259" key="7">
    <source>
        <dbReference type="SMART" id="SM00905"/>
    </source>
</evidence>
<reference evidence="8" key="2">
    <citation type="submission" date="2022-06" db="EMBL/GenBank/DDBJ databases">
        <title>Xiashengella guii gen. nov. sp. nov., a bacterium isolated form anaerobic digestion tank.</title>
        <authorList>
            <person name="Huang H."/>
        </authorList>
    </citation>
    <scope>NUCLEOTIDE SEQUENCE</scope>
    <source>
        <strain evidence="8">Ai-910</strain>
    </source>
</reference>
<dbReference type="InterPro" id="IPR043133">
    <property type="entry name" value="GTP-CH-I_C/QueF"/>
</dbReference>
<feature type="domain" description="Dihydroneopterin aldolase/epimerase" evidence="7">
    <location>
        <begin position="8"/>
        <end position="118"/>
    </location>
</feature>
<dbReference type="KEGG" id="alkq:M9189_12305"/>
<evidence type="ECO:0000313" key="9">
    <source>
        <dbReference type="Proteomes" id="UP001056426"/>
    </source>
</evidence>
<dbReference type="GO" id="GO:0004150">
    <property type="term" value="F:dihydroneopterin aldolase activity"/>
    <property type="evidence" value="ECO:0007669"/>
    <property type="project" value="UniProtKB-UniRule"/>
</dbReference>
<evidence type="ECO:0000256" key="3">
    <source>
        <dbReference type="ARBA" id="ARBA00005708"/>
    </source>
</evidence>
<gene>
    <name evidence="8" type="primary">folB</name>
    <name evidence="8" type="ORF">M9189_12305</name>
</gene>
<dbReference type="Gene3D" id="3.30.1130.10">
    <property type="match status" value="1"/>
</dbReference>
<sequence length="126" mass="14466">MENQIATIELEEMVFYAYHGCFTEEKVVGNKFVVNVTIKHDISHARHSDRIQDTVNYVRIYEAVKKEMMVSSNLLEHVTGRIIDNLFDNFPSLTYAKIKVSKMNPPMGGQMKCVSLTLEKEKKAPL</sequence>
<dbReference type="Proteomes" id="UP001056426">
    <property type="component" value="Chromosome"/>
</dbReference>
<dbReference type="EC" id="4.1.2.25" evidence="6"/>
<dbReference type="AlphaFoldDB" id="A0A9J6ZNZ8"/>
<accession>A0A9J6ZNZ8</accession>
<dbReference type="RefSeq" id="WP_250723635.1">
    <property type="nucleotide sequence ID" value="NZ_CP098400.1"/>
</dbReference>
<dbReference type="PANTHER" id="PTHR42844:SF1">
    <property type="entry name" value="DIHYDRONEOPTERIN ALDOLASE 1-RELATED"/>
    <property type="match status" value="1"/>
</dbReference>
<comment type="catalytic activity">
    <reaction evidence="1 6">
        <text>7,8-dihydroneopterin = 6-hydroxymethyl-7,8-dihydropterin + glycolaldehyde</text>
        <dbReference type="Rhea" id="RHEA:10540"/>
        <dbReference type="ChEBI" id="CHEBI:17001"/>
        <dbReference type="ChEBI" id="CHEBI:17071"/>
        <dbReference type="ChEBI" id="CHEBI:44841"/>
        <dbReference type="EC" id="4.1.2.25"/>
    </reaction>
</comment>
<evidence type="ECO:0000256" key="6">
    <source>
        <dbReference type="RuleBase" id="RU362079"/>
    </source>
</evidence>
<dbReference type="GO" id="GO:0005737">
    <property type="term" value="C:cytoplasm"/>
    <property type="evidence" value="ECO:0007669"/>
    <property type="project" value="TreeGrafter"/>
</dbReference>
<dbReference type="SMART" id="SM00905">
    <property type="entry name" value="FolB"/>
    <property type="match status" value="1"/>
</dbReference>
<dbReference type="NCBIfam" id="TIGR00525">
    <property type="entry name" value="folB"/>
    <property type="match status" value="1"/>
</dbReference>
<dbReference type="Pfam" id="PF02152">
    <property type="entry name" value="FolB"/>
    <property type="match status" value="1"/>
</dbReference>